<evidence type="ECO:0000313" key="3">
    <source>
        <dbReference type="Proteomes" id="UP001150217"/>
    </source>
</evidence>
<dbReference type="Proteomes" id="UP001150217">
    <property type="component" value="Unassembled WGS sequence"/>
</dbReference>
<sequence length="194" mass="20997">MAMVKLPHNKRRKLSTSPKLPSMPSPPMIFSHPSANPKNAALTCSSCHRHAQNASRSFIVFCARCGSPTCTICSRMCSASTPSATHLNWGPSTNTGPNSNPLRQPQSQSPQRFALTLNSANTNTAGYANAFGKRKKSKDDDSLSERDWAIRLEHVNESGEAELSGSCGRTVCKSCCFESNLNDNVTCYDCYGGC</sequence>
<feature type="region of interest" description="Disordered" evidence="1">
    <location>
        <begin position="88"/>
        <end position="109"/>
    </location>
</feature>
<feature type="compositionally biased region" description="Low complexity" evidence="1">
    <location>
        <begin position="97"/>
        <end position="109"/>
    </location>
</feature>
<comment type="caution">
    <text evidence="2">The sequence shown here is derived from an EMBL/GenBank/DDBJ whole genome shotgun (WGS) entry which is preliminary data.</text>
</comment>
<evidence type="ECO:0000256" key="1">
    <source>
        <dbReference type="SAM" id="MobiDB-lite"/>
    </source>
</evidence>
<feature type="region of interest" description="Disordered" evidence="1">
    <location>
        <begin position="1"/>
        <end position="24"/>
    </location>
</feature>
<keyword evidence="3" id="KW-1185">Reference proteome</keyword>
<reference evidence="2" key="1">
    <citation type="submission" date="2022-08" db="EMBL/GenBank/DDBJ databases">
        <title>A Global Phylogenomic Analysis of the Shiitake Genus Lentinula.</title>
        <authorList>
            <consortium name="DOE Joint Genome Institute"/>
            <person name="Sierra-Patev S."/>
            <person name="Min B."/>
            <person name="Naranjo-Ortiz M."/>
            <person name="Looney B."/>
            <person name="Konkel Z."/>
            <person name="Slot J.C."/>
            <person name="Sakamoto Y."/>
            <person name="Steenwyk J.L."/>
            <person name="Rokas A."/>
            <person name="Carro J."/>
            <person name="Camarero S."/>
            <person name="Ferreira P."/>
            <person name="Molpeceres G."/>
            <person name="Ruiz-Duenas F.J."/>
            <person name="Serrano A."/>
            <person name="Henrissat B."/>
            <person name="Drula E."/>
            <person name="Hughes K.W."/>
            <person name="Mata J.L."/>
            <person name="Ishikawa N.K."/>
            <person name="Vargas-Isla R."/>
            <person name="Ushijima S."/>
            <person name="Smith C.A."/>
            <person name="Ahrendt S."/>
            <person name="Andreopoulos W."/>
            <person name="He G."/>
            <person name="Labutti K."/>
            <person name="Lipzen A."/>
            <person name="Ng V."/>
            <person name="Riley R."/>
            <person name="Sandor L."/>
            <person name="Barry K."/>
            <person name="Martinez A.T."/>
            <person name="Xiao Y."/>
            <person name="Gibbons J.G."/>
            <person name="Terashima K."/>
            <person name="Grigoriev I.V."/>
            <person name="Hibbett D.S."/>
        </authorList>
    </citation>
    <scope>NUCLEOTIDE SEQUENCE</scope>
    <source>
        <strain evidence="2">RHP3577 ss4</strain>
    </source>
</reference>
<dbReference type="EMBL" id="JANVFT010000064">
    <property type="protein sequence ID" value="KAJ4478925.1"/>
    <property type="molecule type" value="Genomic_DNA"/>
</dbReference>
<evidence type="ECO:0000313" key="2">
    <source>
        <dbReference type="EMBL" id="KAJ4478925.1"/>
    </source>
</evidence>
<proteinExistence type="predicted"/>
<evidence type="ECO:0008006" key="4">
    <source>
        <dbReference type="Google" id="ProtNLM"/>
    </source>
</evidence>
<protein>
    <recommendedName>
        <fullName evidence="4">B box-type domain-containing protein</fullName>
    </recommendedName>
</protein>
<accession>A0ABQ8VB69</accession>
<organism evidence="2 3">
    <name type="scientific">Lentinula lateritia</name>
    <dbReference type="NCBI Taxonomy" id="40482"/>
    <lineage>
        <taxon>Eukaryota</taxon>
        <taxon>Fungi</taxon>
        <taxon>Dikarya</taxon>
        <taxon>Basidiomycota</taxon>
        <taxon>Agaricomycotina</taxon>
        <taxon>Agaricomycetes</taxon>
        <taxon>Agaricomycetidae</taxon>
        <taxon>Agaricales</taxon>
        <taxon>Marasmiineae</taxon>
        <taxon>Omphalotaceae</taxon>
        <taxon>Lentinula</taxon>
    </lineage>
</organism>
<gene>
    <name evidence="2" type="ORF">C8R41DRAFT_843973</name>
</gene>
<name>A0ABQ8VB69_9AGAR</name>